<evidence type="ECO:0008006" key="4">
    <source>
        <dbReference type="Google" id="ProtNLM"/>
    </source>
</evidence>
<name>A0AA37TLX1_9GAMM</name>
<keyword evidence="1" id="KW-0812">Transmembrane</keyword>
<evidence type="ECO:0000256" key="1">
    <source>
        <dbReference type="SAM" id="Phobius"/>
    </source>
</evidence>
<reference evidence="2 3" key="1">
    <citation type="journal article" date="2014" name="Int. J. Syst. Evol. Microbiol.">
        <title>Complete genome sequence of Corynebacterium casei LMG S-19264T (=DSM 44701T), isolated from a smear-ripened cheese.</title>
        <authorList>
            <consortium name="US DOE Joint Genome Institute (JGI-PGF)"/>
            <person name="Walter F."/>
            <person name="Albersmeier A."/>
            <person name="Kalinowski J."/>
            <person name="Ruckert C."/>
        </authorList>
    </citation>
    <scope>NUCLEOTIDE SEQUENCE [LARGE SCALE GENOMIC DNA]</scope>
    <source>
        <strain evidence="2 3">NBRC 112785</strain>
    </source>
</reference>
<organism evidence="2 3">
    <name type="scientific">Paraferrimonas haliotis</name>
    <dbReference type="NCBI Taxonomy" id="2013866"/>
    <lineage>
        <taxon>Bacteria</taxon>
        <taxon>Pseudomonadati</taxon>
        <taxon>Pseudomonadota</taxon>
        <taxon>Gammaproteobacteria</taxon>
        <taxon>Alteromonadales</taxon>
        <taxon>Ferrimonadaceae</taxon>
        <taxon>Paraferrimonas</taxon>
    </lineage>
</organism>
<gene>
    <name evidence="2" type="ORF">GCM10007894_17060</name>
</gene>
<sequence length="131" mass="14972">MSSKIQKIAYWVSTGIILFLLSWAAGSYHIIHDTQAGYFEAFGYPTYLVYPLAWLKIIAVLVIVSHRYNDLRDMVYAAYFLNMILALVGHIIYGDFYGHALVGLIVMPISYLLGNQVRGRPSKNFFGRWTN</sequence>
<feature type="transmembrane region" description="Helical" evidence="1">
    <location>
        <begin position="76"/>
        <end position="93"/>
    </location>
</feature>
<dbReference type="EMBL" id="BSPO01000003">
    <property type="protein sequence ID" value="GLS83729.1"/>
    <property type="molecule type" value="Genomic_DNA"/>
</dbReference>
<dbReference type="RefSeq" id="WP_095500513.1">
    <property type="nucleotide sequence ID" value="NZ_BSPO01000003.1"/>
</dbReference>
<proteinExistence type="predicted"/>
<keyword evidence="1" id="KW-0472">Membrane</keyword>
<feature type="transmembrane region" description="Helical" evidence="1">
    <location>
        <begin position="42"/>
        <end position="64"/>
    </location>
</feature>
<protein>
    <recommendedName>
        <fullName evidence="4">DoxX-like family protein</fullName>
    </recommendedName>
</protein>
<keyword evidence="3" id="KW-1185">Reference proteome</keyword>
<accession>A0AA37TLX1</accession>
<comment type="caution">
    <text evidence="2">The sequence shown here is derived from an EMBL/GenBank/DDBJ whole genome shotgun (WGS) entry which is preliminary data.</text>
</comment>
<dbReference type="AlphaFoldDB" id="A0AA37TLX1"/>
<evidence type="ECO:0000313" key="3">
    <source>
        <dbReference type="Proteomes" id="UP001157439"/>
    </source>
</evidence>
<feature type="transmembrane region" description="Helical" evidence="1">
    <location>
        <begin position="9"/>
        <end position="30"/>
    </location>
</feature>
<evidence type="ECO:0000313" key="2">
    <source>
        <dbReference type="EMBL" id="GLS83729.1"/>
    </source>
</evidence>
<dbReference type="Proteomes" id="UP001157439">
    <property type="component" value="Unassembled WGS sequence"/>
</dbReference>
<feature type="transmembrane region" description="Helical" evidence="1">
    <location>
        <begin position="99"/>
        <end position="117"/>
    </location>
</feature>
<keyword evidence="1" id="KW-1133">Transmembrane helix</keyword>